<dbReference type="AlphaFoldDB" id="A0A5B7YCN4"/>
<proteinExistence type="predicted"/>
<dbReference type="EMBL" id="CP039852">
    <property type="protein sequence ID" value="QCZ92359.1"/>
    <property type="molecule type" value="Genomic_DNA"/>
</dbReference>
<name>A0A5B7YCN4_9ALTE</name>
<feature type="domain" description="HD-GYP" evidence="4">
    <location>
        <begin position="176"/>
        <end position="371"/>
    </location>
</feature>
<keyword evidence="1" id="KW-0597">Phosphoprotein</keyword>
<evidence type="ECO:0000256" key="2">
    <source>
        <dbReference type="SAM" id="Coils"/>
    </source>
</evidence>
<dbReference type="Pfam" id="PF13487">
    <property type="entry name" value="HD_5"/>
    <property type="match status" value="1"/>
</dbReference>
<dbReference type="PROSITE" id="PS51832">
    <property type="entry name" value="HD_GYP"/>
    <property type="match status" value="1"/>
</dbReference>
<dbReference type="RefSeq" id="WP_139755119.1">
    <property type="nucleotide sequence ID" value="NZ_CP039852.1"/>
</dbReference>
<dbReference type="Gene3D" id="3.40.50.2300">
    <property type="match status" value="1"/>
</dbReference>
<protein>
    <submittedName>
        <fullName evidence="5">Response regulator</fullName>
    </submittedName>
</protein>
<sequence length="436" mass="48930">MQPAPSTTDNRYTVLFVDDEANILRSVRRALYKTDVNVLLADSGQSALKILASETVHVVVSDMKMPQMSGAELLEVVAENYPDTFRVVLSGYADIEATISAVNKGRIHRYLQKPWDNQTLIKTIEDGLERIKLKDENLRLERLIRAQNNKLKEINTSQEQTIQKRTRQIRTALSKIELNNHALEQVIYNIISINPAVSGKFAIDVSELAVSLASQTGADKAMLDNIRYAGLVCELGLLGLHSHDFSGPFNKLNYQQQQNYLSQTRQAVQMLAPAQHLQPVAEIIEHQFEQVNGSGPMKKVGRDIPLGSRIVAVARDYWRLIAGRLTEHPLNDEEAKGYLNNYRNTQYDPDILDILLNQKNIGQARHTEGSVAASQLQPGMYLEANLYNDNHLLILPRGHVFTAATITKLRLIESERKAPFSILIKADSTADETITE</sequence>
<evidence type="ECO:0000259" key="4">
    <source>
        <dbReference type="PROSITE" id="PS51832"/>
    </source>
</evidence>
<accession>A0A5B7YCN4</accession>
<reference evidence="5 6" key="1">
    <citation type="submission" date="2019-04" db="EMBL/GenBank/DDBJ databases">
        <title>Salinimonas iocasae sp. nov., a halophilic bacterium isolated from the outer tube casing of tubeworms in Okinawa Trough.</title>
        <authorList>
            <person name="Zhang H."/>
            <person name="Wang H."/>
            <person name="Li C."/>
        </authorList>
    </citation>
    <scope>NUCLEOTIDE SEQUENCE [LARGE SCALE GENOMIC DNA]</scope>
    <source>
        <strain evidence="5 6">KX18D6</strain>
    </source>
</reference>
<keyword evidence="2" id="KW-0175">Coiled coil</keyword>
<dbReference type="SUPFAM" id="SSF52172">
    <property type="entry name" value="CheY-like"/>
    <property type="match status" value="1"/>
</dbReference>
<dbReference type="GO" id="GO:0000160">
    <property type="term" value="P:phosphorelay signal transduction system"/>
    <property type="evidence" value="ECO:0007669"/>
    <property type="project" value="InterPro"/>
</dbReference>
<feature type="domain" description="Response regulatory" evidence="3">
    <location>
        <begin position="13"/>
        <end position="128"/>
    </location>
</feature>
<dbReference type="InterPro" id="IPR037522">
    <property type="entry name" value="HD_GYP_dom"/>
</dbReference>
<dbReference type="InterPro" id="IPR011006">
    <property type="entry name" value="CheY-like_superfamily"/>
</dbReference>
<organism evidence="5 6">
    <name type="scientific">Salinimonas iocasae</name>
    <dbReference type="NCBI Taxonomy" id="2572577"/>
    <lineage>
        <taxon>Bacteria</taxon>
        <taxon>Pseudomonadati</taxon>
        <taxon>Pseudomonadota</taxon>
        <taxon>Gammaproteobacteria</taxon>
        <taxon>Alteromonadales</taxon>
        <taxon>Alteromonadaceae</taxon>
        <taxon>Alteromonas/Salinimonas group</taxon>
        <taxon>Salinimonas</taxon>
    </lineage>
</organism>
<dbReference type="InterPro" id="IPR001789">
    <property type="entry name" value="Sig_transdc_resp-reg_receiver"/>
</dbReference>
<dbReference type="OrthoDB" id="9802066at2"/>
<gene>
    <name evidence="5" type="ORF">FBQ74_02195</name>
</gene>
<dbReference type="PANTHER" id="PTHR45228:SF8">
    <property type="entry name" value="TWO-COMPONENT RESPONSE REGULATOR-RELATED"/>
    <property type="match status" value="1"/>
</dbReference>
<evidence type="ECO:0000259" key="3">
    <source>
        <dbReference type="PROSITE" id="PS50110"/>
    </source>
</evidence>
<evidence type="ECO:0000313" key="6">
    <source>
        <dbReference type="Proteomes" id="UP000304912"/>
    </source>
</evidence>
<dbReference type="Gene3D" id="1.10.3210.10">
    <property type="entry name" value="Hypothetical protein af1432"/>
    <property type="match status" value="1"/>
</dbReference>
<dbReference type="CDD" id="cd17569">
    <property type="entry name" value="REC_HupR-like"/>
    <property type="match status" value="1"/>
</dbReference>
<dbReference type="InterPro" id="IPR052020">
    <property type="entry name" value="Cyclic_di-GMP/3'3'-cGAMP_PDE"/>
</dbReference>
<dbReference type="Pfam" id="PF00072">
    <property type="entry name" value="Response_reg"/>
    <property type="match status" value="1"/>
</dbReference>
<dbReference type="Proteomes" id="UP000304912">
    <property type="component" value="Chromosome"/>
</dbReference>
<dbReference type="PROSITE" id="PS50110">
    <property type="entry name" value="RESPONSE_REGULATORY"/>
    <property type="match status" value="1"/>
</dbReference>
<evidence type="ECO:0000256" key="1">
    <source>
        <dbReference type="PROSITE-ProRule" id="PRU00169"/>
    </source>
</evidence>
<keyword evidence="6" id="KW-1185">Reference proteome</keyword>
<evidence type="ECO:0000313" key="5">
    <source>
        <dbReference type="EMBL" id="QCZ92359.1"/>
    </source>
</evidence>
<dbReference type="KEGG" id="salk:FBQ74_02195"/>
<feature type="modified residue" description="4-aspartylphosphate" evidence="1">
    <location>
        <position position="62"/>
    </location>
</feature>
<dbReference type="SMART" id="SM00448">
    <property type="entry name" value="REC"/>
    <property type="match status" value="1"/>
</dbReference>
<feature type="coiled-coil region" evidence="2">
    <location>
        <begin position="130"/>
        <end position="157"/>
    </location>
</feature>
<dbReference type="PANTHER" id="PTHR45228">
    <property type="entry name" value="CYCLIC DI-GMP PHOSPHODIESTERASE TM_0186-RELATED"/>
    <property type="match status" value="1"/>
</dbReference>